<feature type="domain" description="Outer membrane protein beta-barrel" evidence="3">
    <location>
        <begin position="210"/>
        <end position="372"/>
    </location>
</feature>
<dbReference type="Proteomes" id="UP000245523">
    <property type="component" value="Unassembled WGS sequence"/>
</dbReference>
<evidence type="ECO:0000259" key="3">
    <source>
        <dbReference type="Pfam" id="PF13568"/>
    </source>
</evidence>
<feature type="compositionally biased region" description="Basic and acidic residues" evidence="1">
    <location>
        <begin position="192"/>
        <end position="203"/>
    </location>
</feature>
<keyword evidence="5" id="KW-1185">Reference proteome</keyword>
<name>A0ABX5LH97_9BACT</name>
<dbReference type="InterPro" id="IPR025665">
    <property type="entry name" value="Beta-barrel_OMP_2"/>
</dbReference>
<evidence type="ECO:0000313" key="4">
    <source>
        <dbReference type="EMBL" id="PWK85703.1"/>
    </source>
</evidence>
<protein>
    <submittedName>
        <fullName evidence="4">Outer membrane protein with beta-barrel domain</fullName>
    </submittedName>
</protein>
<comment type="caution">
    <text evidence="4">The sequence shown here is derived from an EMBL/GenBank/DDBJ whole genome shotgun (WGS) entry which is preliminary data.</text>
</comment>
<reference evidence="4 5" key="1">
    <citation type="submission" date="2018-05" db="EMBL/GenBank/DDBJ databases">
        <title>Animal gut microbial communities from fecal samples from Wisconsin, USA.</title>
        <authorList>
            <person name="Neumann A."/>
        </authorList>
    </citation>
    <scope>NUCLEOTIDE SEQUENCE [LARGE SCALE GENOMIC DNA]</scope>
    <source>
        <strain evidence="4 5">UWS4</strain>
    </source>
</reference>
<dbReference type="Pfam" id="PF13568">
    <property type="entry name" value="OMP_b-brl_2"/>
    <property type="match status" value="1"/>
</dbReference>
<accession>A0ABX5LH97</accession>
<evidence type="ECO:0000256" key="1">
    <source>
        <dbReference type="SAM" id="MobiDB-lite"/>
    </source>
</evidence>
<feature type="region of interest" description="Disordered" evidence="1">
    <location>
        <begin position="174"/>
        <end position="206"/>
    </location>
</feature>
<gene>
    <name evidence="4" type="ORF">B0H50_1492</name>
</gene>
<sequence length="379" mass="43128">MKFFLPIFLLLGGFLLAYANPEANALADSLYQSCLAGNCEFQITTKDHAITEIQVSKSKTPAVRTECVELCSACFTDSLSSSNCLKVEKFCQCSDIISRKKIQDSLSTVDSFDLELARLESTQIAAGKILHAADSLENISIQLRLDESTLKIQNFQIEISSEQTAVTAVKTDSAETVSKEPVQQEEPANNEQKNDEPKKEEPPQRSTFAGITIGYGLYESLFLYDNSKYLFESVDEYFHEILVGFIVRSYFLKYFSFSTGIHFNASFNLFNTDYHSESYSKYASVEITFTKYSIEFPLELRFSIPITRIVQPFLSYSLIVRKPLSGNLEFKAEAFEYDILDKNISVEYNIQDWDFFGYFGFGLEISRHFSLEYQCTGFL</sequence>
<evidence type="ECO:0000313" key="5">
    <source>
        <dbReference type="Proteomes" id="UP000245523"/>
    </source>
</evidence>
<keyword evidence="2" id="KW-0732">Signal</keyword>
<organism evidence="4 5">
    <name type="scientific">Hallerella porci</name>
    <dbReference type="NCBI Taxonomy" id="1945871"/>
    <lineage>
        <taxon>Bacteria</taxon>
        <taxon>Pseudomonadati</taxon>
        <taxon>Fibrobacterota</taxon>
        <taxon>Fibrobacteria</taxon>
        <taxon>Fibrobacterales</taxon>
        <taxon>Fibrobacteraceae</taxon>
        <taxon>Hallerella</taxon>
    </lineage>
</organism>
<dbReference type="RefSeq" id="WP_106197920.1">
    <property type="nucleotide sequence ID" value="NZ_QGHD01000049.1"/>
</dbReference>
<evidence type="ECO:0000256" key="2">
    <source>
        <dbReference type="SAM" id="SignalP"/>
    </source>
</evidence>
<proteinExistence type="predicted"/>
<feature type="signal peptide" evidence="2">
    <location>
        <begin position="1"/>
        <end position="19"/>
    </location>
</feature>
<feature type="chain" id="PRO_5046797688" evidence="2">
    <location>
        <begin position="20"/>
        <end position="379"/>
    </location>
</feature>
<dbReference type="EMBL" id="QGHD01000049">
    <property type="protein sequence ID" value="PWK85703.1"/>
    <property type="molecule type" value="Genomic_DNA"/>
</dbReference>